<organism evidence="1">
    <name type="scientific">Anguilla anguilla</name>
    <name type="common">European freshwater eel</name>
    <name type="synonym">Muraena anguilla</name>
    <dbReference type="NCBI Taxonomy" id="7936"/>
    <lineage>
        <taxon>Eukaryota</taxon>
        <taxon>Metazoa</taxon>
        <taxon>Chordata</taxon>
        <taxon>Craniata</taxon>
        <taxon>Vertebrata</taxon>
        <taxon>Euteleostomi</taxon>
        <taxon>Actinopterygii</taxon>
        <taxon>Neopterygii</taxon>
        <taxon>Teleostei</taxon>
        <taxon>Anguilliformes</taxon>
        <taxon>Anguillidae</taxon>
        <taxon>Anguilla</taxon>
    </lineage>
</organism>
<dbReference type="EMBL" id="GBXM01105680">
    <property type="protein sequence ID" value="JAH02897.1"/>
    <property type="molecule type" value="Transcribed_RNA"/>
</dbReference>
<reference evidence="1" key="1">
    <citation type="submission" date="2014-11" db="EMBL/GenBank/DDBJ databases">
        <authorList>
            <person name="Amaro Gonzalez C."/>
        </authorList>
    </citation>
    <scope>NUCLEOTIDE SEQUENCE</scope>
</reference>
<name>A0A0E9PF65_ANGAN</name>
<protein>
    <submittedName>
        <fullName evidence="1">Uncharacterized protein</fullName>
    </submittedName>
</protein>
<proteinExistence type="predicted"/>
<sequence length="26" mass="2843">MNIGKEVLSEQALAVQHFSSPSQRAD</sequence>
<evidence type="ECO:0000313" key="1">
    <source>
        <dbReference type="EMBL" id="JAH02897.1"/>
    </source>
</evidence>
<dbReference type="AlphaFoldDB" id="A0A0E9PF65"/>
<reference evidence="1" key="2">
    <citation type="journal article" date="2015" name="Fish Shellfish Immunol.">
        <title>Early steps in the European eel (Anguilla anguilla)-Vibrio vulnificus interaction in the gills: Role of the RtxA13 toxin.</title>
        <authorList>
            <person name="Callol A."/>
            <person name="Pajuelo D."/>
            <person name="Ebbesson L."/>
            <person name="Teles M."/>
            <person name="MacKenzie S."/>
            <person name="Amaro C."/>
        </authorList>
    </citation>
    <scope>NUCLEOTIDE SEQUENCE</scope>
</reference>
<accession>A0A0E9PF65</accession>